<organism evidence="3 4">
    <name type="scientific">Rhodococcus chondri</name>
    <dbReference type="NCBI Taxonomy" id="3065941"/>
    <lineage>
        <taxon>Bacteria</taxon>
        <taxon>Bacillati</taxon>
        <taxon>Actinomycetota</taxon>
        <taxon>Actinomycetes</taxon>
        <taxon>Mycobacteriales</taxon>
        <taxon>Nocardiaceae</taxon>
        <taxon>Rhodococcus</taxon>
    </lineage>
</organism>
<dbReference type="SUPFAM" id="SSF50129">
    <property type="entry name" value="GroES-like"/>
    <property type="match status" value="1"/>
</dbReference>
<sequence length="352" mass="37528">MNRTAGVTAHQWILRARPHGRPQDSDVELVETTTGVPAVDEVGVENLVMSVEPYMRGRMGGEATYAEPYELGEPMRAPTVGRIAESTDPELPVGTLVLHDHGWRTHSLVPTAECTPLRHDDLPAVTHLGLLGIPGMTAWIGVERIARVVAGDVVFVSSAAGAVGSTVVQLAKLRGAMVIASVGSPEKVELVKSLGADAAFDYHDGPVKDLLRTTMADLGVSGLDVYFDNVGGEHLEAAIRVINDHARIALCGMISIYNSAVPQPGPSNLIKLIWRRARMEGFLLGDHLDARDEFEDEMAGLLRSGRIRPVHTEFPGGVAGAWDAFLGMLDGTATGKAVVPIHGHTGGRFPAI</sequence>
<evidence type="ECO:0000256" key="1">
    <source>
        <dbReference type="ARBA" id="ARBA00023002"/>
    </source>
</evidence>
<feature type="domain" description="Enoyl reductase (ER)" evidence="2">
    <location>
        <begin position="20"/>
        <end position="339"/>
    </location>
</feature>
<proteinExistence type="predicted"/>
<accession>A0ABU7JT41</accession>
<dbReference type="InterPro" id="IPR045010">
    <property type="entry name" value="MDR_fam"/>
</dbReference>
<dbReference type="InterPro" id="IPR041694">
    <property type="entry name" value="ADH_N_2"/>
</dbReference>
<dbReference type="SMART" id="SM00829">
    <property type="entry name" value="PKS_ER"/>
    <property type="match status" value="1"/>
</dbReference>
<keyword evidence="4" id="KW-1185">Reference proteome</keyword>
<dbReference type="InterPro" id="IPR013149">
    <property type="entry name" value="ADH-like_C"/>
</dbReference>
<evidence type="ECO:0000313" key="3">
    <source>
        <dbReference type="EMBL" id="MEE2033203.1"/>
    </source>
</evidence>
<protein>
    <submittedName>
        <fullName evidence="3">NADP-dependent oxidoreductase</fullName>
    </submittedName>
</protein>
<comment type="caution">
    <text evidence="3">The sequence shown here is derived from an EMBL/GenBank/DDBJ whole genome shotgun (WGS) entry which is preliminary data.</text>
</comment>
<dbReference type="CDD" id="cd05288">
    <property type="entry name" value="PGDH"/>
    <property type="match status" value="1"/>
</dbReference>
<dbReference type="Pfam" id="PF00107">
    <property type="entry name" value="ADH_zinc_N"/>
    <property type="match status" value="1"/>
</dbReference>
<dbReference type="EMBL" id="JAUZMZ010000072">
    <property type="protein sequence ID" value="MEE2033203.1"/>
    <property type="molecule type" value="Genomic_DNA"/>
</dbReference>
<dbReference type="Proteomes" id="UP001331936">
    <property type="component" value="Unassembled WGS sequence"/>
</dbReference>
<dbReference type="PANTHER" id="PTHR43205:SF7">
    <property type="entry name" value="PROSTAGLANDIN REDUCTASE 1"/>
    <property type="match status" value="1"/>
</dbReference>
<gene>
    <name evidence="3" type="ORF">Q8814_13945</name>
</gene>
<dbReference type="Gene3D" id="3.40.50.720">
    <property type="entry name" value="NAD(P)-binding Rossmann-like Domain"/>
    <property type="match status" value="1"/>
</dbReference>
<name>A0ABU7JT41_9NOCA</name>
<reference evidence="3 4" key="1">
    <citation type="submission" date="2023-08" db="EMBL/GenBank/DDBJ databases">
        <authorList>
            <person name="Girao M."/>
            <person name="Carvalho M.F."/>
        </authorList>
    </citation>
    <scope>NUCLEOTIDE SEQUENCE [LARGE SCALE GENOMIC DNA]</scope>
    <source>
        <strain evidence="3 4">CC-R104</strain>
    </source>
</reference>
<dbReference type="SUPFAM" id="SSF51735">
    <property type="entry name" value="NAD(P)-binding Rossmann-fold domains"/>
    <property type="match status" value="1"/>
</dbReference>
<dbReference type="InterPro" id="IPR020843">
    <property type="entry name" value="ER"/>
</dbReference>
<evidence type="ECO:0000259" key="2">
    <source>
        <dbReference type="SMART" id="SM00829"/>
    </source>
</evidence>
<dbReference type="PANTHER" id="PTHR43205">
    <property type="entry name" value="PROSTAGLANDIN REDUCTASE"/>
    <property type="match status" value="1"/>
</dbReference>
<dbReference type="RefSeq" id="WP_330152616.1">
    <property type="nucleotide sequence ID" value="NZ_JAUZMZ010000072.1"/>
</dbReference>
<dbReference type="InterPro" id="IPR036291">
    <property type="entry name" value="NAD(P)-bd_dom_sf"/>
</dbReference>
<keyword evidence="1" id="KW-0560">Oxidoreductase</keyword>
<dbReference type="Pfam" id="PF16884">
    <property type="entry name" value="ADH_N_2"/>
    <property type="match status" value="1"/>
</dbReference>
<evidence type="ECO:0000313" key="4">
    <source>
        <dbReference type="Proteomes" id="UP001331936"/>
    </source>
</evidence>
<dbReference type="Gene3D" id="3.90.180.10">
    <property type="entry name" value="Medium-chain alcohol dehydrogenases, catalytic domain"/>
    <property type="match status" value="1"/>
</dbReference>
<dbReference type="InterPro" id="IPR011032">
    <property type="entry name" value="GroES-like_sf"/>
</dbReference>